<organism evidence="1 2">
    <name type="scientific">Kitasatospora putterlickiae</name>
    <dbReference type="NCBI Taxonomy" id="221725"/>
    <lineage>
        <taxon>Bacteria</taxon>
        <taxon>Bacillati</taxon>
        <taxon>Actinomycetota</taxon>
        <taxon>Actinomycetes</taxon>
        <taxon>Kitasatosporales</taxon>
        <taxon>Streptomycetaceae</taxon>
        <taxon>Kitasatospora</taxon>
    </lineage>
</organism>
<name>A0ABP4J668_9ACTN</name>
<reference evidence="2" key="1">
    <citation type="journal article" date="2019" name="Int. J. Syst. Evol. Microbiol.">
        <title>The Global Catalogue of Microorganisms (GCM) 10K type strain sequencing project: providing services to taxonomists for standard genome sequencing and annotation.</title>
        <authorList>
            <consortium name="The Broad Institute Genomics Platform"/>
            <consortium name="The Broad Institute Genome Sequencing Center for Infectious Disease"/>
            <person name="Wu L."/>
            <person name="Ma J."/>
        </authorList>
    </citation>
    <scope>NUCLEOTIDE SEQUENCE [LARGE SCALE GENOMIC DNA]</scope>
    <source>
        <strain evidence="2">JCM 12393</strain>
    </source>
</reference>
<protein>
    <submittedName>
        <fullName evidence="1">Uncharacterized protein</fullName>
    </submittedName>
</protein>
<evidence type="ECO:0000313" key="2">
    <source>
        <dbReference type="Proteomes" id="UP001499863"/>
    </source>
</evidence>
<keyword evidence="2" id="KW-1185">Reference proteome</keyword>
<comment type="caution">
    <text evidence="1">The sequence shown here is derived from an EMBL/GenBank/DDBJ whole genome shotgun (WGS) entry which is preliminary data.</text>
</comment>
<proteinExistence type="predicted"/>
<sequence length="87" mass="9374">MRLIADGTTAASRLVLVNELESDGGYAFELDSPLFLAVGDRVGFEGGHLVVARASGERLRAVGFWSTRCRIGRYAPPPPLDPDGERT</sequence>
<evidence type="ECO:0000313" key="1">
    <source>
        <dbReference type="EMBL" id="GAA1406776.1"/>
    </source>
</evidence>
<gene>
    <name evidence="1" type="ORF">GCM10009639_54970</name>
</gene>
<dbReference type="Proteomes" id="UP001499863">
    <property type="component" value="Unassembled WGS sequence"/>
</dbReference>
<dbReference type="RefSeq" id="WP_344341759.1">
    <property type="nucleotide sequence ID" value="NZ_BAAAKJ010000314.1"/>
</dbReference>
<dbReference type="EMBL" id="BAAAKJ010000314">
    <property type="protein sequence ID" value="GAA1406776.1"/>
    <property type="molecule type" value="Genomic_DNA"/>
</dbReference>
<accession>A0ABP4J668</accession>